<accession>B0EJM6</accession>
<dbReference type="VEuPathDB" id="AmoebaDB:EDI_034440"/>
<dbReference type="GO" id="GO:0032440">
    <property type="term" value="F:2-alkenal reductase [NAD(P)H] activity"/>
    <property type="evidence" value="ECO:0007669"/>
    <property type="project" value="UniProtKB-EC"/>
</dbReference>
<dbReference type="eggNOG" id="KOG0100">
    <property type="taxonomic scope" value="Eukaryota"/>
</dbReference>
<keyword evidence="2 3" id="KW-0067">ATP-binding</keyword>
<keyword evidence="1 3" id="KW-0547">Nucleotide-binding</keyword>
<evidence type="ECO:0000313" key="4">
    <source>
        <dbReference type="EMBL" id="EDR25271.1"/>
    </source>
</evidence>
<proteinExistence type="inferred from homology"/>
<sequence>MAVEEDPLSIGIDLGTTYASVGYYDIARKGPVLIQDERDKEQVASWISLSQLGDNGNMIIGNSAKDDIHNECIIYDSKRIIGRGLGDINDKDLANWPFKVKDRENGSVYIESYNPLTQDNEEFEPEEISGMILKYLYEIAQKKLGNRPISNVVVTVPVDFNDKQRDATLTACELAGIKNVSIENEPTAAITEYKREYSNSLKNGNKVVVIDFGGGTLDVCCCKISNDSVIVESSGGDPNLGGNDFDNVMIDIIKERVEEWIPGYYRNKRGMTQKEKTVFRKKLIKLKKEAERIKIGLSDKANKLAQQNNGTSKPVNVDMDLELENLLDMDEEDDFSCAPISSSEFDKRCENSGIYKRFVNKITEVTQRKGYKSGGVQLVLLIGGTSKIPKIREKVSEVIGGAVFANNNFNPLTAVVKGATYSAYKKGENAIGKEVIYDIVPTPIGIEVEGGKFDMLIEDGKTLPTLGTTRRYCTTRDNQTSADFIIYRGFGRYVTSIGMETITKLSINGIPTAKRGEQKFEFTIQINQNGMMEISASLIGGDIKKDLSVTLDLSKKREEIEKLKEHFSKFY</sequence>
<reference evidence="5" key="1">
    <citation type="submission" date="2007-12" db="EMBL/GenBank/DDBJ databases">
        <title>Annotation of Entamoeba dispar SAW760.</title>
        <authorList>
            <person name="Lorenzi H."/>
            <person name="Inman J."/>
            <person name="Schobel S."/>
            <person name="Amedeo P."/>
            <person name="Caler E."/>
        </authorList>
    </citation>
    <scope>NUCLEOTIDE SEQUENCE [LARGE SCALE GENOMIC DNA]</scope>
    <source>
        <strain evidence="5">ATCC PRA-260 / SAW760</strain>
    </source>
</reference>
<dbReference type="RefSeq" id="XP_001738404.1">
    <property type="nucleotide sequence ID" value="XM_001738352.1"/>
</dbReference>
<gene>
    <name evidence="4" type="ORF">EDI_034440</name>
</gene>
<dbReference type="PROSITE" id="PS01036">
    <property type="entry name" value="HSP70_3"/>
    <property type="match status" value="1"/>
</dbReference>
<dbReference type="GO" id="GO:0140662">
    <property type="term" value="F:ATP-dependent protein folding chaperone"/>
    <property type="evidence" value="ECO:0007669"/>
    <property type="project" value="InterPro"/>
</dbReference>
<name>B0EJM6_ENTDS</name>
<dbReference type="InterPro" id="IPR029047">
    <property type="entry name" value="HSP70_peptide-bd_sf"/>
</dbReference>
<dbReference type="PRINTS" id="PR00301">
    <property type="entry name" value="HEATSHOCK70"/>
</dbReference>
<dbReference type="InterPro" id="IPR018181">
    <property type="entry name" value="Heat_shock_70_CS"/>
</dbReference>
<protein>
    <submittedName>
        <fullName evidence="4">Heat shock protein 70kD, putative</fullName>
        <ecNumber evidence="4">1.3.1.74</ecNumber>
    </submittedName>
</protein>
<dbReference type="Proteomes" id="UP000008076">
    <property type="component" value="Unassembled WGS sequence"/>
</dbReference>
<dbReference type="AlphaFoldDB" id="B0EJM6"/>
<dbReference type="GeneID" id="5883483"/>
<dbReference type="EMBL" id="DS549580">
    <property type="protein sequence ID" value="EDR25271.1"/>
    <property type="molecule type" value="Genomic_DNA"/>
</dbReference>
<evidence type="ECO:0000256" key="1">
    <source>
        <dbReference type="ARBA" id="ARBA00022741"/>
    </source>
</evidence>
<dbReference type="FunFam" id="3.30.30.30:FF:000005">
    <property type="entry name" value="Heat shock protein ssb1"/>
    <property type="match status" value="1"/>
</dbReference>
<dbReference type="SUPFAM" id="SSF53067">
    <property type="entry name" value="Actin-like ATPase domain"/>
    <property type="match status" value="2"/>
</dbReference>
<dbReference type="OrthoDB" id="2401965at2759"/>
<dbReference type="InterPro" id="IPR043129">
    <property type="entry name" value="ATPase_NBD"/>
</dbReference>
<dbReference type="Gene3D" id="3.30.420.40">
    <property type="match status" value="2"/>
</dbReference>
<dbReference type="EC" id="1.3.1.74" evidence="4"/>
<keyword evidence="4" id="KW-0560">Oxidoreductase</keyword>
<dbReference type="OMA" id="NAIGHET"/>
<dbReference type="Pfam" id="PF00012">
    <property type="entry name" value="HSP70"/>
    <property type="match status" value="1"/>
</dbReference>
<comment type="similarity">
    <text evidence="3">Belongs to the heat shock protein 70 family.</text>
</comment>
<dbReference type="GO" id="GO:0005524">
    <property type="term" value="F:ATP binding"/>
    <property type="evidence" value="ECO:0007669"/>
    <property type="project" value="UniProtKB-KW"/>
</dbReference>
<organism evidence="5">
    <name type="scientific">Entamoeba dispar (strain ATCC PRA-260 / SAW760)</name>
    <dbReference type="NCBI Taxonomy" id="370354"/>
    <lineage>
        <taxon>Eukaryota</taxon>
        <taxon>Amoebozoa</taxon>
        <taxon>Evosea</taxon>
        <taxon>Archamoebae</taxon>
        <taxon>Mastigamoebida</taxon>
        <taxon>Entamoebidae</taxon>
        <taxon>Entamoeba</taxon>
    </lineage>
</organism>
<evidence type="ECO:0000256" key="3">
    <source>
        <dbReference type="RuleBase" id="RU003322"/>
    </source>
</evidence>
<dbReference type="Gene3D" id="2.60.34.10">
    <property type="entry name" value="Substrate Binding Domain Of DNAk, Chain A, domain 1"/>
    <property type="match status" value="1"/>
</dbReference>
<dbReference type="SUPFAM" id="SSF100920">
    <property type="entry name" value="Heat shock protein 70kD (HSP70), peptide-binding domain"/>
    <property type="match status" value="1"/>
</dbReference>
<evidence type="ECO:0000313" key="5">
    <source>
        <dbReference type="Proteomes" id="UP000008076"/>
    </source>
</evidence>
<keyword evidence="4" id="KW-0346">Stress response</keyword>
<dbReference type="Gene3D" id="3.30.30.30">
    <property type="match status" value="1"/>
</dbReference>
<dbReference type="InterPro" id="IPR013126">
    <property type="entry name" value="Hsp_70_fam"/>
</dbReference>
<dbReference type="Gene3D" id="3.90.640.10">
    <property type="entry name" value="Actin, Chain A, domain 4"/>
    <property type="match status" value="1"/>
</dbReference>
<keyword evidence="5" id="KW-1185">Reference proteome</keyword>
<dbReference type="PANTHER" id="PTHR19375">
    <property type="entry name" value="HEAT SHOCK PROTEIN 70KDA"/>
    <property type="match status" value="1"/>
</dbReference>
<dbReference type="KEGG" id="edi:EDI_034440"/>
<evidence type="ECO:0000256" key="2">
    <source>
        <dbReference type="ARBA" id="ARBA00022840"/>
    </source>
</evidence>